<evidence type="ECO:0000256" key="6">
    <source>
        <dbReference type="ARBA" id="ARBA00023049"/>
    </source>
</evidence>
<comment type="cofactor">
    <cofactor evidence="9">
        <name>Zn(2+)</name>
        <dbReference type="ChEBI" id="CHEBI:29105"/>
    </cofactor>
    <text evidence="9">Binds 1 zinc ion.</text>
</comment>
<dbReference type="PANTHER" id="PTHR11804:SF83">
    <property type="entry name" value="LD37516P"/>
    <property type="match status" value="1"/>
</dbReference>
<gene>
    <name evidence="12" type="ORF">PLOB_00035605</name>
</gene>
<dbReference type="Pfam" id="PF01432">
    <property type="entry name" value="Peptidase_M3"/>
    <property type="match status" value="1"/>
</dbReference>
<sequence>MAAVVSSIPKLTNLWSTQLRCFHLSTFLSQIRVLTRPICTYSDYNPLLNQEFLPRFKEIQPAHVAPAIEQLTKDFENDFIEFERTLKVFRENNSASDRAWETVIEPLEKIGSQLSYAWGVASHLNGVRNSPELRTSYEKVQPLVVKVAMKAKQSVPFYDALLKVEKDQLTLDEGQQRIVTAFLRSARNGGVGLKGKEKERFNTIQLRLAELGNKFSNNVLDATKSFSMVLTDPEDVAGLPLSLLKLTAEAAAAAESTGASKEESSKHIDPMAGPWKLSLDLPCFEPFMKYSQSRNLREKIYMAYITRASQGDTNNSNIIEEIRQLRREKADLLGFQNYAYLSLDSKMADSPSEVWKMIKDLQSKSKTGAKSELQALQAFAEENGFVGELKHWDIPFWSQKQREHLFSFTDEDLRPYFPLPRVLDGLFKLSSELFGITIKPADGDTEVWHSDVRFFNIIDDKGSHIASFFLDPYSRPSEKRGGAWMDQCIDKSEILNRRPVAYLVCNQSPPGADGTPSLMTFREVETLFHEFGHGLQHMLTTVPYSDATGIKNIEWDAVELPSQFMENWLYDKATMDLVSGHYRTGESLPDGIFEKVCKARKFMAGSQMLRQLYFGALDMEIHSSSDPWRTIQDRISTEYTVVKPLEEDRFPCSFLHIFSSAYAAGYYSYKWAEVMSADAFSAFVEVGLNNRNALREVGRRFRDTVLASGGARHPSDVFQDFRGRPPSPDYLLRSYGLQ</sequence>
<dbReference type="InterPro" id="IPR001567">
    <property type="entry name" value="Pept_M3A_M3B_dom"/>
</dbReference>
<evidence type="ECO:0000259" key="10">
    <source>
        <dbReference type="Pfam" id="PF01432"/>
    </source>
</evidence>
<proteinExistence type="inferred from homology"/>
<accession>A0ABN8MXZ2</accession>
<keyword evidence="6 9" id="KW-0482">Metalloprotease</keyword>
<dbReference type="InterPro" id="IPR045666">
    <property type="entry name" value="OpdA_N"/>
</dbReference>
<dbReference type="SUPFAM" id="SSF55486">
    <property type="entry name" value="Metalloproteases ('zincins'), catalytic domain"/>
    <property type="match status" value="1"/>
</dbReference>
<dbReference type="Gene3D" id="1.10.1370.10">
    <property type="entry name" value="Neurolysin, domain 3"/>
    <property type="match status" value="1"/>
</dbReference>
<dbReference type="EC" id="3.4.24.70" evidence="8"/>
<name>A0ABN8MXZ2_9CNID</name>
<feature type="domain" description="Oligopeptidase A N-terminal" evidence="11">
    <location>
        <begin position="68"/>
        <end position="198"/>
    </location>
</feature>
<dbReference type="PANTHER" id="PTHR11804">
    <property type="entry name" value="PROTEASE M3 THIMET OLIGOPEPTIDASE-RELATED"/>
    <property type="match status" value="1"/>
</dbReference>
<dbReference type="Pfam" id="PF19310">
    <property type="entry name" value="TOP_N"/>
    <property type="match status" value="1"/>
</dbReference>
<evidence type="ECO:0000256" key="2">
    <source>
        <dbReference type="ARBA" id="ARBA00022670"/>
    </source>
</evidence>
<dbReference type="EMBL" id="CALNXK010000005">
    <property type="protein sequence ID" value="CAH3036892.1"/>
    <property type="molecule type" value="Genomic_DNA"/>
</dbReference>
<evidence type="ECO:0000313" key="12">
    <source>
        <dbReference type="EMBL" id="CAH3036892.1"/>
    </source>
</evidence>
<keyword evidence="13" id="KW-1185">Reference proteome</keyword>
<comment type="caution">
    <text evidence="12">The sequence shown here is derived from an EMBL/GenBank/DDBJ whole genome shotgun (WGS) entry which is preliminary data.</text>
</comment>
<keyword evidence="5 9" id="KW-0862">Zinc</keyword>
<organism evidence="12 13">
    <name type="scientific">Porites lobata</name>
    <dbReference type="NCBI Taxonomy" id="104759"/>
    <lineage>
        <taxon>Eukaryota</taxon>
        <taxon>Metazoa</taxon>
        <taxon>Cnidaria</taxon>
        <taxon>Anthozoa</taxon>
        <taxon>Hexacorallia</taxon>
        <taxon>Scleractinia</taxon>
        <taxon>Fungiina</taxon>
        <taxon>Poritidae</taxon>
        <taxon>Porites</taxon>
    </lineage>
</organism>
<evidence type="ECO:0000256" key="3">
    <source>
        <dbReference type="ARBA" id="ARBA00022723"/>
    </source>
</evidence>
<evidence type="ECO:0000256" key="5">
    <source>
        <dbReference type="ARBA" id="ARBA00022833"/>
    </source>
</evidence>
<evidence type="ECO:0000256" key="9">
    <source>
        <dbReference type="RuleBase" id="RU003435"/>
    </source>
</evidence>
<dbReference type="InterPro" id="IPR034005">
    <property type="entry name" value="M3A_DCP"/>
</dbReference>
<dbReference type="CDD" id="cd06456">
    <property type="entry name" value="M3A_DCP"/>
    <property type="match status" value="1"/>
</dbReference>
<dbReference type="Gene3D" id="1.10.1370.40">
    <property type="match status" value="1"/>
</dbReference>
<dbReference type="InterPro" id="IPR024077">
    <property type="entry name" value="Neurolysin/TOP_dom2"/>
</dbReference>
<evidence type="ECO:0000256" key="1">
    <source>
        <dbReference type="ARBA" id="ARBA00006040"/>
    </source>
</evidence>
<keyword evidence="3 9" id="KW-0479">Metal-binding</keyword>
<feature type="domain" description="Peptidase M3A/M3B catalytic" evidence="10">
    <location>
        <begin position="287"/>
        <end position="736"/>
    </location>
</feature>
<reference evidence="12 13" key="1">
    <citation type="submission" date="2022-05" db="EMBL/GenBank/DDBJ databases">
        <authorList>
            <consortium name="Genoscope - CEA"/>
            <person name="William W."/>
        </authorList>
    </citation>
    <scope>NUCLEOTIDE SEQUENCE [LARGE SCALE GENOMIC DNA]</scope>
</reference>
<keyword evidence="4 9" id="KW-0378">Hydrolase</keyword>
<evidence type="ECO:0000256" key="4">
    <source>
        <dbReference type="ARBA" id="ARBA00022801"/>
    </source>
</evidence>
<evidence type="ECO:0000256" key="7">
    <source>
        <dbReference type="ARBA" id="ARBA00024603"/>
    </source>
</evidence>
<evidence type="ECO:0000256" key="8">
    <source>
        <dbReference type="ARBA" id="ARBA00026100"/>
    </source>
</evidence>
<evidence type="ECO:0000313" key="13">
    <source>
        <dbReference type="Proteomes" id="UP001159405"/>
    </source>
</evidence>
<comment type="similarity">
    <text evidence="1 9">Belongs to the peptidase M3 family.</text>
</comment>
<dbReference type="InterPro" id="IPR024079">
    <property type="entry name" value="MetalloPept_cat_dom_sf"/>
</dbReference>
<evidence type="ECO:0000259" key="11">
    <source>
        <dbReference type="Pfam" id="PF19310"/>
    </source>
</evidence>
<dbReference type="Proteomes" id="UP001159405">
    <property type="component" value="Unassembled WGS sequence"/>
</dbReference>
<protein>
    <recommendedName>
        <fullName evidence="8">oligopeptidase A</fullName>
        <ecNumber evidence="8">3.4.24.70</ecNumber>
    </recommendedName>
</protein>
<keyword evidence="2 9" id="KW-0645">Protease</keyword>
<comment type="catalytic activity">
    <reaction evidence="7">
        <text>Hydrolysis of oligopeptides, with broad specificity. Gly or Ala commonly occur as P1 or P1' residues, but more distant residues are also important, as is shown by the fact that Z-Gly-Pro-Gly-|-Gly-Pro-Ala is cleaved, but not Z-(Gly)(5).</text>
        <dbReference type="EC" id="3.4.24.70"/>
    </reaction>
</comment>
<dbReference type="InterPro" id="IPR045090">
    <property type="entry name" value="Pept_M3A_M3B"/>
</dbReference>
<dbReference type="Gene3D" id="3.40.390.10">
    <property type="entry name" value="Collagenase (Catalytic Domain)"/>
    <property type="match status" value="1"/>
</dbReference>